<dbReference type="PIRSF" id="PIRSF000641">
    <property type="entry name" value="SRK"/>
    <property type="match status" value="1"/>
</dbReference>
<dbReference type="PROSITE" id="PS50011">
    <property type="entry name" value="PROTEIN_KINASE_DOM"/>
    <property type="match status" value="1"/>
</dbReference>
<evidence type="ECO:0000256" key="10">
    <source>
        <dbReference type="ARBA" id="ARBA00023180"/>
    </source>
</evidence>
<dbReference type="PANTHER" id="PTHR27002">
    <property type="entry name" value="RECEPTOR-LIKE SERINE/THREONINE-PROTEIN KINASE SD1-8"/>
    <property type="match status" value="1"/>
</dbReference>
<dbReference type="SMART" id="SM00220">
    <property type="entry name" value="S_TKc"/>
    <property type="match status" value="1"/>
</dbReference>
<dbReference type="Pfam" id="PF00954">
    <property type="entry name" value="S_locus_glycop"/>
    <property type="match status" value="1"/>
</dbReference>
<dbReference type="SMART" id="SM00473">
    <property type="entry name" value="PAN_AP"/>
    <property type="match status" value="1"/>
</dbReference>
<dbReference type="SUPFAM" id="SSF51110">
    <property type="entry name" value="alpha-D-mannose-specific plant lectins"/>
    <property type="match status" value="1"/>
</dbReference>
<dbReference type="FunFam" id="3.30.200.20:FF:000195">
    <property type="entry name" value="G-type lectin S-receptor-like serine/threonine-protein kinase"/>
    <property type="match status" value="1"/>
</dbReference>
<keyword evidence="7 13" id="KW-0418">Kinase</keyword>
<feature type="domain" description="Apple" evidence="19">
    <location>
        <begin position="336"/>
        <end position="423"/>
    </location>
</feature>
<accession>A0AAV3QVR7</accession>
<keyword evidence="21" id="KW-1185">Reference proteome</keyword>
<dbReference type="SUPFAM" id="SSF56112">
    <property type="entry name" value="Protein kinase-like (PK-like)"/>
    <property type="match status" value="1"/>
</dbReference>
<reference evidence="20 21" key="1">
    <citation type="submission" date="2024-01" db="EMBL/GenBank/DDBJ databases">
        <title>The complete chloroplast genome sequence of Lithospermum erythrorhizon: insights into the phylogenetic relationship among Boraginaceae species and the maternal lineages of purple gromwells.</title>
        <authorList>
            <person name="Okada T."/>
            <person name="Watanabe K."/>
        </authorList>
    </citation>
    <scope>NUCLEOTIDE SEQUENCE [LARGE SCALE GENOMIC DNA]</scope>
</reference>
<dbReference type="CDD" id="cd00028">
    <property type="entry name" value="B_lectin"/>
    <property type="match status" value="1"/>
</dbReference>
<comment type="subcellular location">
    <subcellularLocation>
        <location evidence="1">Cell membrane</location>
        <topology evidence="1">Single-pass type I membrane protein</topology>
    </subcellularLocation>
</comment>
<dbReference type="EMBL" id="BAABME010006207">
    <property type="protein sequence ID" value="GAA0167738.1"/>
    <property type="molecule type" value="Genomic_DNA"/>
</dbReference>
<dbReference type="Pfam" id="PF07714">
    <property type="entry name" value="PK_Tyr_Ser-Thr"/>
    <property type="match status" value="1"/>
</dbReference>
<keyword evidence="4 13" id="KW-0808">Transferase</keyword>
<evidence type="ECO:0000313" key="20">
    <source>
        <dbReference type="EMBL" id="GAA0167738.1"/>
    </source>
</evidence>
<feature type="domain" description="Bulb-type lectin" evidence="18">
    <location>
        <begin position="26"/>
        <end position="147"/>
    </location>
</feature>
<keyword evidence="15 20" id="KW-0812">Transmembrane</keyword>
<dbReference type="EC" id="2.7.11.1" evidence="13"/>
<dbReference type="FunFam" id="2.90.10.10:FF:000005">
    <property type="entry name" value="G-type lectin S-receptor-like serine/threonine-protein kinase"/>
    <property type="match status" value="1"/>
</dbReference>
<evidence type="ECO:0000259" key="17">
    <source>
        <dbReference type="PROSITE" id="PS50011"/>
    </source>
</evidence>
<keyword evidence="6 13" id="KW-0547">Nucleotide-binding</keyword>
<dbReference type="PANTHER" id="PTHR27002:SF1082">
    <property type="entry name" value="OS06G0693000 PROTEIN"/>
    <property type="match status" value="1"/>
</dbReference>
<dbReference type="InterPro" id="IPR000858">
    <property type="entry name" value="S_locus_glycoprot_dom"/>
</dbReference>
<evidence type="ECO:0000259" key="19">
    <source>
        <dbReference type="PROSITE" id="PS50948"/>
    </source>
</evidence>
<protein>
    <recommendedName>
        <fullName evidence="13">Receptor-like serine/threonine-protein kinase</fullName>
        <ecNumber evidence="13">2.7.11.1</ecNumber>
    </recommendedName>
</protein>
<keyword evidence="15" id="KW-1133">Transmembrane helix</keyword>
<dbReference type="InterPro" id="IPR001480">
    <property type="entry name" value="Bulb-type_lectin_dom"/>
</dbReference>
<dbReference type="Pfam" id="PF08276">
    <property type="entry name" value="PAN_2"/>
    <property type="match status" value="1"/>
</dbReference>
<dbReference type="CDD" id="cd01098">
    <property type="entry name" value="PAN_AP_plant"/>
    <property type="match status" value="1"/>
</dbReference>
<evidence type="ECO:0000256" key="7">
    <source>
        <dbReference type="ARBA" id="ARBA00022777"/>
    </source>
</evidence>
<dbReference type="Pfam" id="PF01453">
    <property type="entry name" value="B_lectin"/>
    <property type="match status" value="1"/>
</dbReference>
<comment type="similarity">
    <text evidence="13">Belongs to the protein kinase superfamily. Ser/Thr protein kinase family.</text>
</comment>
<feature type="binding site" evidence="14">
    <location>
        <position position="547"/>
    </location>
    <ligand>
        <name>ATP</name>
        <dbReference type="ChEBI" id="CHEBI:30616"/>
    </ligand>
</feature>
<organism evidence="20 21">
    <name type="scientific">Lithospermum erythrorhizon</name>
    <name type="common">Purple gromwell</name>
    <name type="synonym">Lithospermum officinale var. erythrorhizon</name>
    <dbReference type="NCBI Taxonomy" id="34254"/>
    <lineage>
        <taxon>Eukaryota</taxon>
        <taxon>Viridiplantae</taxon>
        <taxon>Streptophyta</taxon>
        <taxon>Embryophyta</taxon>
        <taxon>Tracheophyta</taxon>
        <taxon>Spermatophyta</taxon>
        <taxon>Magnoliopsida</taxon>
        <taxon>eudicotyledons</taxon>
        <taxon>Gunneridae</taxon>
        <taxon>Pentapetalae</taxon>
        <taxon>asterids</taxon>
        <taxon>lamiids</taxon>
        <taxon>Boraginales</taxon>
        <taxon>Boraginaceae</taxon>
        <taxon>Boraginoideae</taxon>
        <taxon>Lithospermeae</taxon>
        <taxon>Lithospermum</taxon>
    </lineage>
</organism>
<evidence type="ECO:0000256" key="6">
    <source>
        <dbReference type="ARBA" id="ARBA00022741"/>
    </source>
</evidence>
<comment type="catalytic activity">
    <reaction evidence="11 13">
        <text>L-threonyl-[protein] + ATP = O-phospho-L-threonyl-[protein] + ADP + H(+)</text>
        <dbReference type="Rhea" id="RHEA:46608"/>
        <dbReference type="Rhea" id="RHEA-COMP:11060"/>
        <dbReference type="Rhea" id="RHEA-COMP:11605"/>
        <dbReference type="ChEBI" id="CHEBI:15378"/>
        <dbReference type="ChEBI" id="CHEBI:30013"/>
        <dbReference type="ChEBI" id="CHEBI:30616"/>
        <dbReference type="ChEBI" id="CHEBI:61977"/>
        <dbReference type="ChEBI" id="CHEBI:456216"/>
        <dbReference type="EC" id="2.7.11.1"/>
    </reaction>
</comment>
<evidence type="ECO:0000256" key="14">
    <source>
        <dbReference type="PROSITE-ProRule" id="PRU10141"/>
    </source>
</evidence>
<dbReference type="GO" id="GO:0048544">
    <property type="term" value="P:recognition of pollen"/>
    <property type="evidence" value="ECO:0007669"/>
    <property type="project" value="InterPro"/>
</dbReference>
<evidence type="ECO:0000256" key="13">
    <source>
        <dbReference type="PIRNR" id="PIRNR000641"/>
    </source>
</evidence>
<evidence type="ECO:0000256" key="9">
    <source>
        <dbReference type="ARBA" id="ARBA00023157"/>
    </source>
</evidence>
<dbReference type="Gene3D" id="2.90.10.10">
    <property type="entry name" value="Bulb-type lectin domain"/>
    <property type="match status" value="1"/>
</dbReference>
<dbReference type="Proteomes" id="UP001454036">
    <property type="component" value="Unassembled WGS sequence"/>
</dbReference>
<feature type="signal peptide" evidence="16">
    <location>
        <begin position="1"/>
        <end position="25"/>
    </location>
</feature>
<evidence type="ECO:0000256" key="12">
    <source>
        <dbReference type="ARBA" id="ARBA00048679"/>
    </source>
</evidence>
<keyword evidence="15" id="KW-0472">Membrane</keyword>
<keyword evidence="8 13" id="KW-0067">ATP-binding</keyword>
<dbReference type="InterPro" id="IPR008271">
    <property type="entry name" value="Ser/Thr_kinase_AS"/>
</dbReference>
<keyword evidence="3 13" id="KW-0723">Serine/threonine-protein kinase</keyword>
<dbReference type="InterPro" id="IPR011009">
    <property type="entry name" value="Kinase-like_dom_sf"/>
</dbReference>
<dbReference type="PROSITE" id="PS50948">
    <property type="entry name" value="PAN"/>
    <property type="match status" value="1"/>
</dbReference>
<dbReference type="PROSITE" id="PS50927">
    <property type="entry name" value="BULB_LECTIN"/>
    <property type="match status" value="1"/>
</dbReference>
<dbReference type="InterPro" id="IPR000719">
    <property type="entry name" value="Prot_kinase_dom"/>
</dbReference>
<evidence type="ECO:0000256" key="4">
    <source>
        <dbReference type="ARBA" id="ARBA00022679"/>
    </source>
</evidence>
<evidence type="ECO:0000256" key="15">
    <source>
        <dbReference type="SAM" id="Phobius"/>
    </source>
</evidence>
<dbReference type="Gene3D" id="1.10.510.10">
    <property type="entry name" value="Transferase(Phosphotransferase) domain 1"/>
    <property type="match status" value="1"/>
</dbReference>
<dbReference type="PROSITE" id="PS00107">
    <property type="entry name" value="PROTEIN_KINASE_ATP"/>
    <property type="match status" value="1"/>
</dbReference>
<evidence type="ECO:0000259" key="18">
    <source>
        <dbReference type="PROSITE" id="PS50927"/>
    </source>
</evidence>
<dbReference type="Gene3D" id="3.30.200.20">
    <property type="entry name" value="Phosphorylase Kinase, domain 1"/>
    <property type="match status" value="1"/>
</dbReference>
<name>A0AAV3QVR7_LITER</name>
<dbReference type="InterPro" id="IPR024171">
    <property type="entry name" value="SRK-like_kinase"/>
</dbReference>
<dbReference type="GO" id="GO:0004674">
    <property type="term" value="F:protein serine/threonine kinase activity"/>
    <property type="evidence" value="ECO:0007669"/>
    <property type="project" value="UniProtKB-KW"/>
</dbReference>
<feature type="transmembrane region" description="Helical" evidence="15">
    <location>
        <begin position="435"/>
        <end position="457"/>
    </location>
</feature>
<evidence type="ECO:0000256" key="5">
    <source>
        <dbReference type="ARBA" id="ARBA00022729"/>
    </source>
</evidence>
<dbReference type="InterPro" id="IPR003609">
    <property type="entry name" value="Pan_app"/>
</dbReference>
<evidence type="ECO:0000313" key="21">
    <source>
        <dbReference type="Proteomes" id="UP001454036"/>
    </source>
</evidence>
<evidence type="ECO:0000256" key="16">
    <source>
        <dbReference type="SAM" id="SignalP"/>
    </source>
</evidence>
<evidence type="ECO:0000256" key="3">
    <source>
        <dbReference type="ARBA" id="ARBA00022527"/>
    </source>
</evidence>
<gene>
    <name evidence="20" type="ORF">LIER_22606</name>
</gene>
<dbReference type="PROSITE" id="PS00108">
    <property type="entry name" value="PROTEIN_KINASE_ST"/>
    <property type="match status" value="1"/>
</dbReference>
<dbReference type="InterPro" id="IPR001245">
    <property type="entry name" value="Ser-Thr/Tyr_kinase_cat_dom"/>
</dbReference>
<keyword evidence="20" id="KW-0675">Receptor</keyword>
<feature type="chain" id="PRO_5043326910" description="Receptor-like serine/threonine-protein kinase" evidence="16">
    <location>
        <begin position="26"/>
        <end position="839"/>
    </location>
</feature>
<evidence type="ECO:0000256" key="1">
    <source>
        <dbReference type="ARBA" id="ARBA00004251"/>
    </source>
</evidence>
<dbReference type="FunFam" id="1.10.510.10:FF:000060">
    <property type="entry name" value="G-type lectin S-receptor-like serine/threonine-protein kinase"/>
    <property type="match status" value="1"/>
</dbReference>
<evidence type="ECO:0000256" key="11">
    <source>
        <dbReference type="ARBA" id="ARBA00047899"/>
    </source>
</evidence>
<keyword evidence="2" id="KW-1003">Cell membrane</keyword>
<dbReference type="InterPro" id="IPR017441">
    <property type="entry name" value="Protein_kinase_ATP_BS"/>
</dbReference>
<evidence type="ECO:0000256" key="2">
    <source>
        <dbReference type="ARBA" id="ARBA00022475"/>
    </source>
</evidence>
<comment type="catalytic activity">
    <reaction evidence="12 13">
        <text>L-seryl-[protein] + ATP = O-phospho-L-seryl-[protein] + ADP + H(+)</text>
        <dbReference type="Rhea" id="RHEA:17989"/>
        <dbReference type="Rhea" id="RHEA-COMP:9863"/>
        <dbReference type="Rhea" id="RHEA-COMP:11604"/>
        <dbReference type="ChEBI" id="CHEBI:15378"/>
        <dbReference type="ChEBI" id="CHEBI:29999"/>
        <dbReference type="ChEBI" id="CHEBI:30616"/>
        <dbReference type="ChEBI" id="CHEBI:83421"/>
        <dbReference type="ChEBI" id="CHEBI:456216"/>
        <dbReference type="EC" id="2.7.11.1"/>
    </reaction>
</comment>
<keyword evidence="5 16" id="KW-0732">Signal</keyword>
<feature type="domain" description="Protein kinase" evidence="17">
    <location>
        <begin position="519"/>
        <end position="798"/>
    </location>
</feature>
<sequence>MAATRRSNLFLLVCFLNCVFKFCLAINTISSDQPIRDGQTIVSANGVFELGFFSPNGSEARYVGIWYKELAKRAVWVANRERPLYDSSGIFMIGNDGNLVVVDGGNRTISSTEVNATSAENIVAVLSDIGNLQLRENRSNGLQLWESFHHPSDTMVPGMRIGETVFLSSSKNSSNPSRGNYITVLEGDQMPQLVIWDGAVKHSRSGQWDRRTFIGLRTMNTDYSTGLDVEFNAQEGTTYVSFSAVEVTIRRVIYLNLSGSMVVANWNADNKQWTEIASTPDSPCDVYDTCGYFGMCNDDELSTICNCLDGYEPRNQDEWNKGNWTEGCVRKQQFRCERNNSSTNGTQDDEEDGFMELPRTKLPDFPRYMISPDRASCEAACLNNCSCIAYAFVETIGCMFWENNLIDIQSYTSGGEQFYLRLSHSELGGKQQLKGFGIALIIISGVLGFSILTYIVCRLRKKGISNKRGYRHMISFAKIFVSPKESKSGDSHGYDFGQGKDSEVRIFSLKDIEAATELFAVANKLGQGGFGSVYKGKLSNGQEIAVKRLSTSSGQGIEEFKNEVILISKLQHRNLVNIIGFCIQEDEKVLVYEYMPNKSLDKFVFGNGMRGEMVLDWHKRYMIIEGIARGVLYLHRDSRLKIIHRDLKTSNILLDDELNPKISDFGMARIFGGNQDSENTNRVVGTYGYMSPEYALQGIFSEKSDVFSFGVVLLEIVTSQKNSGSCFQNSVNLSGHAWQMWNEGKALELLDSRLAGSYYDPSEVIRCIHVGLLCVQDNVTDRPTMAAIVSMLSSDMVLPVPKKPVFSIQLGNGERGSSSLLKSLVFSVPSVSESIVYGR</sequence>
<dbReference type="GO" id="GO:0005886">
    <property type="term" value="C:plasma membrane"/>
    <property type="evidence" value="ECO:0007669"/>
    <property type="project" value="UniProtKB-SubCell"/>
</dbReference>
<dbReference type="SMART" id="SM00108">
    <property type="entry name" value="B_lectin"/>
    <property type="match status" value="1"/>
</dbReference>
<dbReference type="AlphaFoldDB" id="A0AAV3QVR7"/>
<keyword evidence="9" id="KW-1015">Disulfide bond</keyword>
<evidence type="ECO:0000256" key="8">
    <source>
        <dbReference type="ARBA" id="ARBA00022840"/>
    </source>
</evidence>
<comment type="caution">
    <text evidence="20">The sequence shown here is derived from an EMBL/GenBank/DDBJ whole genome shotgun (WGS) entry which is preliminary data.</text>
</comment>
<dbReference type="InterPro" id="IPR036426">
    <property type="entry name" value="Bulb-type_lectin_dom_sf"/>
</dbReference>
<keyword evidence="10" id="KW-0325">Glycoprotein</keyword>
<dbReference type="GO" id="GO:0005524">
    <property type="term" value="F:ATP binding"/>
    <property type="evidence" value="ECO:0007669"/>
    <property type="project" value="UniProtKB-UniRule"/>
</dbReference>
<dbReference type="CDD" id="cd14066">
    <property type="entry name" value="STKc_IRAK"/>
    <property type="match status" value="1"/>
</dbReference>
<proteinExistence type="inferred from homology"/>